<feature type="non-terminal residue" evidence="1">
    <location>
        <position position="1"/>
    </location>
</feature>
<reference evidence="1" key="1">
    <citation type="submission" date="2014-05" db="EMBL/GenBank/DDBJ databases">
        <authorList>
            <person name="Chronopoulou M."/>
        </authorList>
    </citation>
    <scope>NUCLEOTIDE SEQUENCE</scope>
    <source>
        <tissue evidence="1">Whole organism</tissue>
    </source>
</reference>
<organism evidence="1">
    <name type="scientific">Lepeophtheirus salmonis</name>
    <name type="common">Salmon louse</name>
    <name type="synonym">Caligus salmonis</name>
    <dbReference type="NCBI Taxonomy" id="72036"/>
    <lineage>
        <taxon>Eukaryota</taxon>
        <taxon>Metazoa</taxon>
        <taxon>Ecdysozoa</taxon>
        <taxon>Arthropoda</taxon>
        <taxon>Crustacea</taxon>
        <taxon>Multicrustacea</taxon>
        <taxon>Hexanauplia</taxon>
        <taxon>Copepoda</taxon>
        <taxon>Siphonostomatoida</taxon>
        <taxon>Caligidae</taxon>
        <taxon>Lepeophtheirus</taxon>
    </lineage>
</organism>
<accession>A0A0K2UAR0</accession>
<dbReference type="EMBL" id="HACA01017958">
    <property type="protein sequence ID" value="CDW35319.1"/>
    <property type="molecule type" value="Transcribed_RNA"/>
</dbReference>
<sequence>PHIFASPLCNKLNSHSSIVSIRFGYLRCNLRGTLKVKNNPFLIESNDNSSKNTNVIHIQVSEKSF</sequence>
<name>A0A0K2UAR0_LEPSM</name>
<dbReference type="AlphaFoldDB" id="A0A0K2UAR0"/>
<proteinExistence type="predicted"/>
<evidence type="ECO:0000313" key="1">
    <source>
        <dbReference type="EMBL" id="CDW35319.1"/>
    </source>
</evidence>
<protein>
    <submittedName>
        <fullName evidence="1">Uncharacterized protein</fullName>
    </submittedName>
</protein>